<dbReference type="OMA" id="LMAHEWK"/>
<dbReference type="EnsemblPlants" id="AUR62007812-RA">
    <property type="protein sequence ID" value="AUR62007812-RA:cds"/>
    <property type="gene ID" value="AUR62007812"/>
</dbReference>
<organism evidence="7 8">
    <name type="scientific">Chenopodium quinoa</name>
    <name type="common">Quinoa</name>
    <dbReference type="NCBI Taxonomy" id="63459"/>
    <lineage>
        <taxon>Eukaryota</taxon>
        <taxon>Viridiplantae</taxon>
        <taxon>Streptophyta</taxon>
        <taxon>Embryophyta</taxon>
        <taxon>Tracheophyta</taxon>
        <taxon>Spermatophyta</taxon>
        <taxon>Magnoliopsida</taxon>
        <taxon>eudicotyledons</taxon>
        <taxon>Gunneridae</taxon>
        <taxon>Pentapetalae</taxon>
        <taxon>Caryophyllales</taxon>
        <taxon>Chenopodiaceae</taxon>
        <taxon>Chenopodioideae</taxon>
        <taxon>Atripliceae</taxon>
        <taxon>Chenopodium</taxon>
    </lineage>
</organism>
<evidence type="ECO:0000256" key="5">
    <source>
        <dbReference type="RuleBase" id="RU003718"/>
    </source>
</evidence>
<sequence length="473" mass="53679">MEAPNSDKKVHHAIVLPLPLQGHLNPAVNFSLKLASSKNFTITFLTFEFLHQQITQACPRDNSDDIFSRARTGLDIRYRAIPDGLPLEFDRAGKGDEFVGWCLHGGMFDLMDKEIEKLVLNSNPKVDVLIIDSFYPWASKIAKKFGLRSASFWTEPALVFNLYYHIHLLKQHGHFDCPDIRKDPIDYIPGVDSIDPQDLMSYLHDKDISTNIHNSIFQSFQEIRLADYVLCNTVEELESNTILALQDIMPIFAIGPIFQSESLENIVSTSLWAKSNCLEWLGTKPNCSVLYVSFGSLANFTQNDVVEIAYGLMESNVDFIWVLRPRTVLHESNHLLPMGFEDLVCGRGMVVPWTNQIAVLSHPAIGGFLTHCGWNSVLDSMWYEVPMLCFPVFSDQFPNQKLVVDDWKVGINLCKEKPLRKEITAQIKSFMIQHKGNELRKHISVLRKLLGNALEDGGSSSKNLDLFIEHLDQ</sequence>
<dbReference type="Pfam" id="PF00201">
    <property type="entry name" value="UDPGT"/>
    <property type="match status" value="1"/>
</dbReference>
<evidence type="ECO:0000313" key="7">
    <source>
        <dbReference type="EnsemblPlants" id="AUR62007812-RA:cds"/>
    </source>
</evidence>
<dbReference type="GO" id="GO:0080044">
    <property type="term" value="F:quercetin 7-O-glucosyltransferase activity"/>
    <property type="evidence" value="ECO:0007669"/>
    <property type="project" value="TreeGrafter"/>
</dbReference>
<gene>
    <name evidence="7" type="primary">LOC110685633</name>
</gene>
<evidence type="ECO:0000256" key="1">
    <source>
        <dbReference type="ARBA" id="ARBA00009995"/>
    </source>
</evidence>
<accession>A0A803L7H3</accession>
<dbReference type="EC" id="2.4.1.-" evidence="6"/>
<keyword evidence="3 5" id="KW-0808">Transferase</keyword>
<dbReference type="SMR" id="A0A803L7H3"/>
<evidence type="ECO:0000256" key="2">
    <source>
        <dbReference type="ARBA" id="ARBA00022676"/>
    </source>
</evidence>
<dbReference type="PROSITE" id="PS00375">
    <property type="entry name" value="UDPGT"/>
    <property type="match status" value="1"/>
</dbReference>
<dbReference type="CDD" id="cd03784">
    <property type="entry name" value="GT1_Gtf-like"/>
    <property type="match status" value="1"/>
</dbReference>
<evidence type="ECO:0000256" key="3">
    <source>
        <dbReference type="ARBA" id="ARBA00022679"/>
    </source>
</evidence>
<dbReference type="OrthoDB" id="5835829at2759"/>
<dbReference type="Proteomes" id="UP000596660">
    <property type="component" value="Unplaced"/>
</dbReference>
<keyword evidence="2 5" id="KW-0328">Glycosyltransferase</keyword>
<keyword evidence="8" id="KW-1185">Reference proteome</keyword>
<comment type="catalytic activity">
    <reaction evidence="4">
        <text>a 3'-hydro-2'-hydroxy-beta-oxodihydrochalcone + UDP-alpha-D-glucose = a 3'-(beta-D-glucopyranosyl)-2'-hydroxy-beta-oxodihydrochalcone + UDP + H(+)</text>
        <dbReference type="Rhea" id="RHEA:51504"/>
        <dbReference type="ChEBI" id="CHEBI:15378"/>
        <dbReference type="ChEBI" id="CHEBI:58223"/>
        <dbReference type="ChEBI" id="CHEBI:58885"/>
        <dbReference type="ChEBI" id="CHEBI:142482"/>
        <dbReference type="ChEBI" id="CHEBI:142483"/>
        <dbReference type="EC" id="2.4.1.360"/>
    </reaction>
    <physiologicalReaction direction="left-to-right" evidence="4">
        <dbReference type="Rhea" id="RHEA:51505"/>
    </physiologicalReaction>
</comment>
<name>A0A803L7H3_CHEQI</name>
<reference evidence="7" key="2">
    <citation type="submission" date="2021-03" db="UniProtKB">
        <authorList>
            <consortium name="EnsemblPlants"/>
        </authorList>
    </citation>
    <scope>IDENTIFICATION</scope>
</reference>
<dbReference type="GeneID" id="110685633"/>
<dbReference type="RefSeq" id="XP_021717865.1">
    <property type="nucleotide sequence ID" value="XM_021862173.1"/>
</dbReference>
<dbReference type="Gramene" id="AUR62007812-RA">
    <property type="protein sequence ID" value="AUR62007812-RA:cds"/>
    <property type="gene ID" value="AUR62007812"/>
</dbReference>
<protein>
    <recommendedName>
        <fullName evidence="6">Glycosyltransferase</fullName>
        <ecNumber evidence="6">2.4.1.-</ecNumber>
    </recommendedName>
</protein>
<dbReference type="GO" id="GO:0080043">
    <property type="term" value="F:quercetin 3-O-glucosyltransferase activity"/>
    <property type="evidence" value="ECO:0007669"/>
    <property type="project" value="TreeGrafter"/>
</dbReference>
<dbReference type="FunFam" id="3.40.50.2000:FF:000060">
    <property type="entry name" value="Glycosyltransferase"/>
    <property type="match status" value="1"/>
</dbReference>
<dbReference type="PANTHER" id="PTHR11926">
    <property type="entry name" value="GLUCOSYL/GLUCURONOSYL TRANSFERASES"/>
    <property type="match status" value="1"/>
</dbReference>
<dbReference type="Gene3D" id="3.40.50.2000">
    <property type="entry name" value="Glycogen Phosphorylase B"/>
    <property type="match status" value="2"/>
</dbReference>
<dbReference type="AlphaFoldDB" id="A0A803L7H3"/>
<evidence type="ECO:0000256" key="6">
    <source>
        <dbReference type="RuleBase" id="RU362057"/>
    </source>
</evidence>
<dbReference type="InterPro" id="IPR035595">
    <property type="entry name" value="UDP_glycos_trans_CS"/>
</dbReference>
<proteinExistence type="inferred from homology"/>
<comment type="similarity">
    <text evidence="1 5">Belongs to the UDP-glycosyltransferase family.</text>
</comment>
<reference evidence="7" key="1">
    <citation type="journal article" date="2017" name="Nature">
        <title>The genome of Chenopodium quinoa.</title>
        <authorList>
            <person name="Jarvis D.E."/>
            <person name="Ho Y.S."/>
            <person name="Lightfoot D.J."/>
            <person name="Schmoeckel S.M."/>
            <person name="Li B."/>
            <person name="Borm T.J.A."/>
            <person name="Ohyanagi H."/>
            <person name="Mineta K."/>
            <person name="Michell C.T."/>
            <person name="Saber N."/>
            <person name="Kharbatia N.M."/>
            <person name="Rupper R.R."/>
            <person name="Sharp A.R."/>
            <person name="Dally N."/>
            <person name="Boughton B.A."/>
            <person name="Woo Y.H."/>
            <person name="Gao G."/>
            <person name="Schijlen E.G.W.M."/>
            <person name="Guo X."/>
            <person name="Momin A.A."/>
            <person name="Negrao S."/>
            <person name="Al-Babili S."/>
            <person name="Gehring C."/>
            <person name="Roessner U."/>
            <person name="Jung C."/>
            <person name="Murphy K."/>
            <person name="Arold S.T."/>
            <person name="Gojobori T."/>
            <person name="van der Linden C.G."/>
            <person name="van Loo E.N."/>
            <person name="Jellen E.N."/>
            <person name="Maughan P.J."/>
            <person name="Tester M."/>
        </authorList>
    </citation>
    <scope>NUCLEOTIDE SEQUENCE [LARGE SCALE GENOMIC DNA]</scope>
    <source>
        <strain evidence="7">cv. PI 614886</strain>
    </source>
</reference>
<evidence type="ECO:0000313" key="8">
    <source>
        <dbReference type="Proteomes" id="UP000596660"/>
    </source>
</evidence>
<dbReference type="InterPro" id="IPR002213">
    <property type="entry name" value="UDP_glucos_trans"/>
</dbReference>
<dbReference type="KEGG" id="cqi:110685633"/>
<dbReference type="PANTHER" id="PTHR11926:SF1494">
    <property type="entry name" value="FLAVONOL 3-O-GLUCOSYLTRANSFERASE UGT76E12-RELATED"/>
    <property type="match status" value="1"/>
</dbReference>
<dbReference type="SUPFAM" id="SSF53756">
    <property type="entry name" value="UDP-Glycosyltransferase/glycogen phosphorylase"/>
    <property type="match status" value="1"/>
</dbReference>
<evidence type="ECO:0000256" key="4">
    <source>
        <dbReference type="ARBA" id="ARBA00051296"/>
    </source>
</evidence>
<dbReference type="GO" id="GO:0120514">
    <property type="term" value="F:2-hydroxyflavanone C-glucosyltransferase activity"/>
    <property type="evidence" value="ECO:0007669"/>
    <property type="project" value="UniProtKB-EC"/>
</dbReference>